<feature type="region of interest" description="Disordered" evidence="1">
    <location>
        <begin position="34"/>
        <end position="147"/>
    </location>
</feature>
<keyword evidence="3" id="KW-1185">Reference proteome</keyword>
<dbReference type="Proteomes" id="UP001498398">
    <property type="component" value="Unassembled WGS sequence"/>
</dbReference>
<evidence type="ECO:0000313" key="3">
    <source>
        <dbReference type="Proteomes" id="UP001498398"/>
    </source>
</evidence>
<feature type="compositionally biased region" description="Pro residues" evidence="1">
    <location>
        <begin position="66"/>
        <end position="80"/>
    </location>
</feature>
<feature type="compositionally biased region" description="Low complexity" evidence="1">
    <location>
        <begin position="81"/>
        <end position="94"/>
    </location>
</feature>
<dbReference type="EMBL" id="JBANRG010000140">
    <property type="protein sequence ID" value="KAK7433782.1"/>
    <property type="molecule type" value="Genomic_DNA"/>
</dbReference>
<accession>A0ABR1ILH1</accession>
<reference evidence="2 3" key="1">
    <citation type="submission" date="2024-01" db="EMBL/GenBank/DDBJ databases">
        <title>A draft genome for the cacao thread blight pathogen Marasmiellus scandens.</title>
        <authorList>
            <person name="Baruah I.K."/>
            <person name="Leung J."/>
            <person name="Bukari Y."/>
            <person name="Amoako-Attah I."/>
            <person name="Meinhardt L.W."/>
            <person name="Bailey B.A."/>
            <person name="Cohen S.P."/>
        </authorList>
    </citation>
    <scope>NUCLEOTIDE SEQUENCE [LARGE SCALE GENOMIC DNA]</scope>
    <source>
        <strain evidence="2 3">GH-19</strain>
    </source>
</reference>
<evidence type="ECO:0000256" key="1">
    <source>
        <dbReference type="SAM" id="MobiDB-lite"/>
    </source>
</evidence>
<comment type="caution">
    <text evidence="2">The sequence shown here is derived from an EMBL/GenBank/DDBJ whole genome shotgun (WGS) entry which is preliminary data.</text>
</comment>
<gene>
    <name evidence="2" type="ORF">VKT23_020550</name>
</gene>
<organism evidence="2 3">
    <name type="scientific">Marasmiellus scandens</name>
    <dbReference type="NCBI Taxonomy" id="2682957"/>
    <lineage>
        <taxon>Eukaryota</taxon>
        <taxon>Fungi</taxon>
        <taxon>Dikarya</taxon>
        <taxon>Basidiomycota</taxon>
        <taxon>Agaricomycotina</taxon>
        <taxon>Agaricomycetes</taxon>
        <taxon>Agaricomycetidae</taxon>
        <taxon>Agaricales</taxon>
        <taxon>Marasmiineae</taxon>
        <taxon>Omphalotaceae</taxon>
        <taxon>Marasmiellus</taxon>
    </lineage>
</organism>
<protein>
    <submittedName>
        <fullName evidence="2">Uncharacterized protein</fullName>
    </submittedName>
</protein>
<sequence>MQASSSKPGITKEGPCILGVVFFQSFQNPPQAATKYKSSQWCCRPTPLSPPPSDPDPSEPNTSPLSSPPSTPSPTAPPIVPSTQSSTTQPSSSSHVRTKRVIAAFSPASQPPPTKKQLQEQLEPAASLDRKPGISTTSRKNFLQAQRRQKQWEQERTHFSPVLTTAHHVVINSNPIQTELDSDELQKSTSGYLGRERVVDGDGRVWRLDELIARPSLPFSSLTNLIIYRQAAMPIVDCNNRIIGIVVGPPISANNWTQVHQQAAELLEKTRQKLSFDAKYLVHHRGRFAVIPVGISYGGGQEYAKHIWHKHGNRPILDTLLSSKCIQRLAGHASKAFETWAPKLFAFYRQNIDRLLAEDERLFLNFDNSIWACATFNFGPQTVTVQHLDHLNYIYGWCAITALGDFNYKNGGHFVLWDLSLVIELPPGCTILIPSSYIRHSNTPIGSNETRYSFTQYTAGGLFRWVDDNRRVRAHMSRDELKDAQARQWDRINDSMNLYSMLDELQKC</sequence>
<name>A0ABR1ILH1_9AGAR</name>
<dbReference type="Gene3D" id="3.60.130.30">
    <property type="match status" value="1"/>
</dbReference>
<proteinExistence type="predicted"/>
<feature type="compositionally biased region" description="Polar residues" evidence="1">
    <location>
        <begin position="134"/>
        <end position="146"/>
    </location>
</feature>
<evidence type="ECO:0000313" key="2">
    <source>
        <dbReference type="EMBL" id="KAK7433782.1"/>
    </source>
</evidence>